<feature type="transmembrane region" description="Helical" evidence="3">
    <location>
        <begin position="85"/>
        <end position="102"/>
    </location>
</feature>
<dbReference type="PANTHER" id="PTHR34295:SF1">
    <property type="entry name" value="BIOTIN TRANSPORTER BIOY"/>
    <property type="match status" value="1"/>
</dbReference>
<comment type="subcellular location">
    <subcellularLocation>
        <location evidence="2">Cell membrane</location>
        <topology evidence="2">Multi-pass membrane protein</topology>
    </subcellularLocation>
</comment>
<evidence type="ECO:0000313" key="5">
    <source>
        <dbReference type="Proteomes" id="UP000291151"/>
    </source>
</evidence>
<keyword evidence="2 3" id="KW-0472">Membrane</keyword>
<dbReference type="Gene3D" id="1.10.1760.20">
    <property type="match status" value="1"/>
</dbReference>
<keyword evidence="3" id="KW-1133">Transmembrane helix</keyword>
<dbReference type="Proteomes" id="UP000291151">
    <property type="component" value="Chromosome"/>
</dbReference>
<dbReference type="Pfam" id="PF02632">
    <property type="entry name" value="BioY"/>
    <property type="match status" value="1"/>
</dbReference>
<protein>
    <recommendedName>
        <fullName evidence="2">Biotin transporter</fullName>
    </recommendedName>
</protein>
<comment type="similarity">
    <text evidence="1 2">Belongs to the BioY family.</text>
</comment>
<evidence type="ECO:0000313" key="4">
    <source>
        <dbReference type="EMBL" id="QBK26670.1"/>
    </source>
</evidence>
<organism evidence="4 5">
    <name type="scientific">Ureibacillus thermophilus</name>
    <dbReference type="NCBI Taxonomy" id="367743"/>
    <lineage>
        <taxon>Bacteria</taxon>
        <taxon>Bacillati</taxon>
        <taxon>Bacillota</taxon>
        <taxon>Bacilli</taxon>
        <taxon>Bacillales</taxon>
        <taxon>Caryophanaceae</taxon>
        <taxon>Ureibacillus</taxon>
    </lineage>
</organism>
<evidence type="ECO:0000256" key="3">
    <source>
        <dbReference type="SAM" id="Phobius"/>
    </source>
</evidence>
<evidence type="ECO:0000256" key="1">
    <source>
        <dbReference type="ARBA" id="ARBA00010692"/>
    </source>
</evidence>
<dbReference type="RefSeq" id="WP_208650358.1">
    <property type="nucleotide sequence ID" value="NZ_CP036528.1"/>
</dbReference>
<feature type="transmembrane region" description="Helical" evidence="3">
    <location>
        <begin position="114"/>
        <end position="135"/>
    </location>
</feature>
<keyword evidence="3" id="KW-0812">Transmembrane</keyword>
<keyword evidence="5" id="KW-1185">Reference proteome</keyword>
<dbReference type="KEGG" id="uth:DKZ56_12915"/>
<dbReference type="InterPro" id="IPR003784">
    <property type="entry name" value="BioY"/>
</dbReference>
<feature type="transmembrane region" description="Helical" evidence="3">
    <location>
        <begin position="32"/>
        <end position="49"/>
    </location>
</feature>
<dbReference type="EMBL" id="CP036528">
    <property type="protein sequence ID" value="QBK26670.1"/>
    <property type="molecule type" value="Genomic_DNA"/>
</dbReference>
<dbReference type="GO" id="GO:0015225">
    <property type="term" value="F:biotin transmembrane transporter activity"/>
    <property type="evidence" value="ECO:0007669"/>
    <property type="project" value="UniProtKB-UniRule"/>
</dbReference>
<keyword evidence="2" id="KW-1003">Cell membrane</keyword>
<evidence type="ECO:0000256" key="2">
    <source>
        <dbReference type="PIRNR" id="PIRNR016661"/>
    </source>
</evidence>
<feature type="transmembrane region" description="Helical" evidence="3">
    <location>
        <begin position="58"/>
        <end position="79"/>
    </location>
</feature>
<dbReference type="PANTHER" id="PTHR34295">
    <property type="entry name" value="BIOTIN TRANSPORTER BIOY"/>
    <property type="match status" value="1"/>
</dbReference>
<gene>
    <name evidence="4" type="ORF">DKZ56_12915</name>
</gene>
<sequence length="192" mass="20824">MRNSKVFSLVLVSIFAALTAIGAFIKIPLPVVPFTLQIVIVYLAGSILGSKRALQSQLVYILVGLAGLPVFTQGGGFTYVLQPTFGYLVGFAVGAFVIGYIIERGGEEPSRLRFVVANLAGTFVIYAIGAPYVYFALNFWLDMPTSASKVFMMAFASTVGVDIVLAILTGLFAKRIYFILNKKMMNVLEVTK</sequence>
<accession>A0A4V1A3B5</accession>
<name>A0A4V1A3B5_9BACL</name>
<proteinExistence type="inferred from homology"/>
<dbReference type="GO" id="GO:0005886">
    <property type="term" value="C:plasma membrane"/>
    <property type="evidence" value="ECO:0007669"/>
    <property type="project" value="UniProtKB-SubCell"/>
</dbReference>
<dbReference type="PIRSF" id="PIRSF016661">
    <property type="entry name" value="BioY"/>
    <property type="match status" value="1"/>
</dbReference>
<keyword evidence="2" id="KW-0813">Transport</keyword>
<reference evidence="4 5" key="1">
    <citation type="submission" date="2019-02" db="EMBL/GenBank/DDBJ databases">
        <title>Ureibacillus thermophilus.</title>
        <authorList>
            <person name="Sunny J.S."/>
            <person name="Natarajan A."/>
            <person name="Saleena L.M."/>
        </authorList>
    </citation>
    <scope>NUCLEOTIDE SEQUENCE [LARGE SCALE GENOMIC DNA]</scope>
    <source>
        <strain evidence="4 5">LM102</strain>
    </source>
</reference>
<dbReference type="AlphaFoldDB" id="A0A4V1A3B5"/>
<feature type="transmembrane region" description="Helical" evidence="3">
    <location>
        <begin position="150"/>
        <end position="173"/>
    </location>
</feature>